<gene>
    <name evidence="1" type="ORF">AN484_24445</name>
</gene>
<protein>
    <submittedName>
        <fullName evidence="1">Baseplate protein</fullName>
    </submittedName>
</protein>
<name>A0A1B7WM82_APHFL</name>
<dbReference type="AlphaFoldDB" id="A0A1B7WM82"/>
<sequence>MPELINDQPPDYVGQGLSFPLRVNIQSNLHLSAN</sequence>
<accession>A0A1B7WM82</accession>
<dbReference type="Proteomes" id="UP000092093">
    <property type="component" value="Unassembled WGS sequence"/>
</dbReference>
<evidence type="ECO:0000313" key="1">
    <source>
        <dbReference type="EMBL" id="OBQ38192.1"/>
    </source>
</evidence>
<organism evidence="1 2">
    <name type="scientific">Aphanizomenon flos-aquae WA102</name>
    <dbReference type="NCBI Taxonomy" id="1710896"/>
    <lineage>
        <taxon>Bacteria</taxon>
        <taxon>Bacillati</taxon>
        <taxon>Cyanobacteriota</taxon>
        <taxon>Cyanophyceae</taxon>
        <taxon>Nostocales</taxon>
        <taxon>Aphanizomenonaceae</taxon>
        <taxon>Aphanizomenon</taxon>
    </lineage>
</organism>
<comment type="caution">
    <text evidence="1">The sequence shown here is derived from an EMBL/GenBank/DDBJ whole genome shotgun (WGS) entry which is preliminary data.</text>
</comment>
<feature type="non-terminal residue" evidence="1">
    <location>
        <position position="34"/>
    </location>
</feature>
<proteinExistence type="predicted"/>
<reference evidence="1 2" key="1">
    <citation type="submission" date="2015-09" db="EMBL/GenBank/DDBJ databases">
        <title>Aphanizomenon flos-aquae WA102.</title>
        <authorList>
            <person name="Driscoll C."/>
        </authorList>
    </citation>
    <scope>NUCLEOTIDE SEQUENCE [LARGE SCALE GENOMIC DNA]</scope>
    <source>
        <strain evidence="1">WA102</strain>
    </source>
</reference>
<evidence type="ECO:0000313" key="2">
    <source>
        <dbReference type="Proteomes" id="UP000092093"/>
    </source>
</evidence>
<dbReference type="EMBL" id="LJOW01000235">
    <property type="protein sequence ID" value="OBQ38192.1"/>
    <property type="molecule type" value="Genomic_DNA"/>
</dbReference>